<dbReference type="SUPFAM" id="SSF53756">
    <property type="entry name" value="UDP-Glycosyltransferase/glycogen phosphorylase"/>
    <property type="match status" value="1"/>
</dbReference>
<evidence type="ECO:0000313" key="3">
    <source>
        <dbReference type="Proteomes" id="UP000831019"/>
    </source>
</evidence>
<gene>
    <name evidence="2" type="primary">murG_3</name>
    <name evidence="2" type="ORF">DSM109990_03694</name>
</gene>
<evidence type="ECO:0000259" key="1">
    <source>
        <dbReference type="Pfam" id="PF04101"/>
    </source>
</evidence>
<dbReference type="Pfam" id="PF04101">
    <property type="entry name" value="Glyco_tran_28_C"/>
    <property type="match status" value="1"/>
</dbReference>
<keyword evidence="2" id="KW-0808">Transferase</keyword>
<proteinExistence type="predicted"/>
<protein>
    <submittedName>
        <fullName evidence="2">UDP-N-acetylglucosamine--N-acetylmuramyl-(Pentapeptide) pyrophosphoryl-undecaprenol N-acetylglucosamine transferase</fullName>
        <ecNumber evidence="2">2.4.1.227</ecNumber>
    </submittedName>
</protein>
<sequence>MNVMIVVTHLLGTGHLARALNLARAFQDAGHTVTVVSGGMPVPLLDRGDVPLVQLPALRSDGVDFSRLLDADGTLADPALLNARKARILYEFDQLCPDVLITELFPFGRRTLRHEFSALLEAADARADRPLICASVRDILAPPSSLGKAEKTHSIVDRFYDAVLVHADPQVMQLDASWPVSDSLRSKLHYTGFIAPTAAASHSEQVGKDEIIVSAGGGDVGAHIFSTALRAALSGGRVWRLLIGGAQADRRIAQWRADAPANIIIEAARPDFRSLLPHAAASVSMCGYNTAIDVLQAGCKSVFIPFDAGAEVEQTIRANALAQLPGIEVLPSADLTPDSLLDALSRLAPLPERAGVRTGFDGAAETVRRVAMLRTQTA</sequence>
<keyword evidence="3" id="KW-1185">Reference proteome</keyword>
<dbReference type="GO" id="GO:0016757">
    <property type="term" value="F:glycosyltransferase activity"/>
    <property type="evidence" value="ECO:0007669"/>
    <property type="project" value="UniProtKB-KW"/>
</dbReference>
<name>A0ABY3ZVJ0_9RHOB</name>
<evidence type="ECO:0000313" key="2">
    <source>
        <dbReference type="EMBL" id="UOA16808.1"/>
    </source>
</evidence>
<dbReference type="InterPro" id="IPR007235">
    <property type="entry name" value="Glyco_trans_28_C"/>
</dbReference>
<accession>A0ABY3ZVJ0</accession>
<dbReference type="RefSeq" id="WP_243263570.1">
    <property type="nucleotide sequence ID" value="NZ_CP085146.1"/>
</dbReference>
<dbReference type="EMBL" id="CP085146">
    <property type="protein sequence ID" value="UOA16808.1"/>
    <property type="molecule type" value="Genomic_DNA"/>
</dbReference>
<dbReference type="Proteomes" id="UP000831019">
    <property type="component" value="Plasmid pDSM109990_b"/>
</dbReference>
<dbReference type="PANTHER" id="PTHR21015">
    <property type="entry name" value="UDP-N-ACETYLGLUCOSAMINE--N-ACETYLMURAMYL-(PENTAPEPTIDE) PYROPHOSPHORYL-UNDECAPRENOL N-ACETYLGLUCOSAMINE TRANSFERASE 1"/>
    <property type="match status" value="1"/>
</dbReference>
<keyword evidence="2" id="KW-0328">Glycosyltransferase</keyword>
<reference evidence="3" key="1">
    <citation type="journal article" date="2022" name="Microorganisms">
        <title>Beyond the ABCs#Discovery of Three New Plasmid Types in Rhodobacterales (RepQ, RepY, RepW).</title>
        <authorList>
            <person name="Freese H.M."/>
            <person name="Ringel V."/>
            <person name="Overmann J."/>
            <person name="Petersen J."/>
        </authorList>
    </citation>
    <scope>NUCLEOTIDE SEQUENCE [LARGE SCALE GENOMIC DNA]</scope>
    <source>
        <strain evidence="3">DSM 109990</strain>
        <plasmid evidence="3">pDSM109990_b</plasmid>
    </source>
</reference>
<dbReference type="PANTHER" id="PTHR21015:SF28">
    <property type="entry name" value="SLL1722 PROTEIN"/>
    <property type="match status" value="1"/>
</dbReference>
<keyword evidence="2" id="KW-0614">Plasmid</keyword>
<organism evidence="2 3">
    <name type="scientific">Sulfitobacter dubius</name>
    <dbReference type="NCBI Taxonomy" id="218673"/>
    <lineage>
        <taxon>Bacteria</taxon>
        <taxon>Pseudomonadati</taxon>
        <taxon>Pseudomonadota</taxon>
        <taxon>Alphaproteobacteria</taxon>
        <taxon>Rhodobacterales</taxon>
        <taxon>Roseobacteraceae</taxon>
        <taxon>Sulfitobacter</taxon>
    </lineage>
</organism>
<dbReference type="Gene3D" id="3.40.50.2000">
    <property type="entry name" value="Glycogen Phosphorylase B"/>
    <property type="match status" value="2"/>
</dbReference>
<dbReference type="EC" id="2.4.1.227" evidence="2"/>
<feature type="domain" description="Glycosyl transferase family 28 C-terminal" evidence="1">
    <location>
        <begin position="271"/>
        <end position="350"/>
    </location>
</feature>
<geneLocation type="plasmid" evidence="2 3">
    <name>pDSM109990_b</name>
</geneLocation>